<organism evidence="1 2">
    <name type="scientific">Methylorubrum salsuginis</name>
    <dbReference type="NCBI Taxonomy" id="414703"/>
    <lineage>
        <taxon>Bacteria</taxon>
        <taxon>Pseudomonadati</taxon>
        <taxon>Pseudomonadota</taxon>
        <taxon>Alphaproteobacteria</taxon>
        <taxon>Hyphomicrobiales</taxon>
        <taxon>Methylobacteriaceae</taxon>
        <taxon>Methylorubrum</taxon>
    </lineage>
</organism>
<accession>A0A1I4BC91</accession>
<dbReference type="EMBL" id="FOSV01000003">
    <property type="protein sequence ID" value="SFK65626.1"/>
    <property type="molecule type" value="Genomic_DNA"/>
</dbReference>
<evidence type="ECO:0008006" key="3">
    <source>
        <dbReference type="Google" id="ProtNLM"/>
    </source>
</evidence>
<reference evidence="2" key="1">
    <citation type="submission" date="2016-10" db="EMBL/GenBank/DDBJ databases">
        <authorList>
            <person name="Varghese N."/>
            <person name="Submissions S."/>
        </authorList>
    </citation>
    <scope>NUCLEOTIDE SEQUENCE [LARGE SCALE GENOMIC DNA]</scope>
    <source>
        <strain evidence="2">CGMCC 1.6474</strain>
    </source>
</reference>
<evidence type="ECO:0000313" key="1">
    <source>
        <dbReference type="EMBL" id="SFK65626.1"/>
    </source>
</evidence>
<dbReference type="Proteomes" id="UP000198804">
    <property type="component" value="Unassembled WGS sequence"/>
</dbReference>
<protein>
    <recommendedName>
        <fullName evidence="3">GcrA cell cycle regulator</fullName>
    </recommendedName>
</protein>
<evidence type="ECO:0000313" key="2">
    <source>
        <dbReference type="Proteomes" id="UP000198804"/>
    </source>
</evidence>
<name>A0A1I4BC91_9HYPH</name>
<dbReference type="RefSeq" id="WP_165616400.1">
    <property type="nucleotide sequence ID" value="NZ_FOSV01000003.1"/>
</dbReference>
<proteinExistence type="predicted"/>
<keyword evidence="2" id="KW-1185">Reference proteome</keyword>
<sequence>MSIETNWSLDAVQNLRSMAREGMPVSVISLRLKRPVEAVSAKLAQLGITPRVEA</sequence>
<dbReference type="AlphaFoldDB" id="A0A1I4BC91"/>
<gene>
    <name evidence="1" type="ORF">SAMN04488125_103114</name>
</gene>